<keyword evidence="3" id="KW-1185">Reference proteome</keyword>
<evidence type="ECO:0000313" key="3">
    <source>
        <dbReference type="Proteomes" id="UP000604046"/>
    </source>
</evidence>
<name>A0A812PRE8_9DINO</name>
<organism evidence="2 3">
    <name type="scientific">Symbiodinium natans</name>
    <dbReference type="NCBI Taxonomy" id="878477"/>
    <lineage>
        <taxon>Eukaryota</taxon>
        <taxon>Sar</taxon>
        <taxon>Alveolata</taxon>
        <taxon>Dinophyceae</taxon>
        <taxon>Suessiales</taxon>
        <taxon>Symbiodiniaceae</taxon>
        <taxon>Symbiodinium</taxon>
    </lineage>
</organism>
<comment type="caution">
    <text evidence="2">The sequence shown here is derived from an EMBL/GenBank/DDBJ whole genome shotgun (WGS) entry which is preliminary data.</text>
</comment>
<dbReference type="Proteomes" id="UP000604046">
    <property type="component" value="Unassembled WGS sequence"/>
</dbReference>
<feature type="compositionally biased region" description="Low complexity" evidence="1">
    <location>
        <begin position="277"/>
        <end position="287"/>
    </location>
</feature>
<feature type="region of interest" description="Disordered" evidence="1">
    <location>
        <begin position="273"/>
        <end position="297"/>
    </location>
</feature>
<gene>
    <name evidence="2" type="ORF">SNAT2548_LOCUS18665</name>
</gene>
<sequence length="482" mass="53015">MTLPKVPTPLALAECLRSLANDLERCSDPAKAEGAVEARQGLQRTLATCWAGRPLPPACAALRDLLGESALDADVEVKIVKPNGESSFVGMILRKGVAEAVVKYRGEFPSIAFREECNYVFADWLGFHDVVAPCIALDLPLASSEFTDLSVMDVLRKHTAVWAQATQEHCKTWPTNMWVTVEKCIRIAESESSRGPASRLANFFGSVDLRQAYAATPSGQCCGIEALLRDTYTRQQPTDADFFKVVSNLDVQNVHRLCVCACITMQRDGGPSNLMLRQARPQSPQRPQEGEDSCEPNSGNSAFELVCIDSTRVLNAFPSEAMVLFDELDGTIGPFTYWFPACVELPQSEEVLHPSVASAVLSLDADAMEGFLAQLLSFPGASLARSKCEALAASDRLRHMQSLLGEEPEITARELCFRVMPLWEADYWAPGRKELIPFHELGVHLHEGGSAEEWGERCSWPHSTEHASEIVPVSRPTVNDFF</sequence>
<dbReference type="EMBL" id="CAJNDS010002152">
    <property type="protein sequence ID" value="CAE7353171.1"/>
    <property type="molecule type" value="Genomic_DNA"/>
</dbReference>
<evidence type="ECO:0000313" key="2">
    <source>
        <dbReference type="EMBL" id="CAE7353171.1"/>
    </source>
</evidence>
<accession>A0A812PRE8</accession>
<proteinExistence type="predicted"/>
<reference evidence="2" key="1">
    <citation type="submission" date="2021-02" db="EMBL/GenBank/DDBJ databases">
        <authorList>
            <person name="Dougan E. K."/>
            <person name="Rhodes N."/>
            <person name="Thang M."/>
            <person name="Chan C."/>
        </authorList>
    </citation>
    <scope>NUCLEOTIDE SEQUENCE</scope>
</reference>
<protein>
    <submittedName>
        <fullName evidence="2">Uncharacterized protein</fullName>
    </submittedName>
</protein>
<dbReference type="AlphaFoldDB" id="A0A812PRE8"/>
<evidence type="ECO:0000256" key="1">
    <source>
        <dbReference type="SAM" id="MobiDB-lite"/>
    </source>
</evidence>
<dbReference type="OrthoDB" id="443881at2759"/>